<keyword evidence="2" id="KW-1185">Reference proteome</keyword>
<dbReference type="Proteomes" id="UP000183015">
    <property type="component" value="Unassembled WGS sequence"/>
</dbReference>
<accession>A0A1H8BAU2</accession>
<evidence type="ECO:0000313" key="1">
    <source>
        <dbReference type="EMBL" id="SEM79942.1"/>
    </source>
</evidence>
<gene>
    <name evidence="1" type="ORF">SAMN05414137_16014</name>
</gene>
<proteinExistence type="predicted"/>
<dbReference type="RefSeq" id="WP_042449459.1">
    <property type="nucleotide sequence ID" value="NZ_BBPN01000016.1"/>
</dbReference>
<evidence type="ECO:0000313" key="2">
    <source>
        <dbReference type="Proteomes" id="UP000183015"/>
    </source>
</evidence>
<sequence>MSSAATLNPTLPEDLVSAAHGGLTEYLGSLDEVLCVQVGVDRSFADGSDFDPEVTVRYADGTTATINFHRTPFHEELIALRDDLDDAGHRLRPFSIRFRAPAPAPVDAEAQQLPSRREAAYLDAARTGTLATRAYRSLGRGAEDRSSLPGTQLGPLPDTRVLDLGWLRYAEHGFGLVLTDAGRTALAEHERNRLSVGRALATTARKAANALATGTARVRSALAEQRGLASTALPPVSVVSQLARVLGVLSARRAPARRGGRHR</sequence>
<reference evidence="2" key="1">
    <citation type="submission" date="2016-10" db="EMBL/GenBank/DDBJ databases">
        <authorList>
            <person name="Varghese N."/>
        </authorList>
    </citation>
    <scope>NUCLEOTIDE SEQUENCE [LARGE SCALE GENOMIC DNA]</scope>
    <source>
        <strain evidence="2">DSM 45096 / BCRC 16803 / CGMCC 4.1857 / CIP 109030 / JCM 12277 / KCTC 19219 / NBRC 100920 / 33214</strain>
    </source>
</reference>
<dbReference type="AlphaFoldDB" id="A0A1H8BAU2"/>
<dbReference type="EMBL" id="FOAZ01000060">
    <property type="protein sequence ID" value="SEM79942.1"/>
    <property type="molecule type" value="Genomic_DNA"/>
</dbReference>
<protein>
    <submittedName>
        <fullName evidence="1">Uncharacterized protein</fullName>
    </submittedName>
</protein>
<name>A0A1H8BAU2_STRJI</name>
<dbReference type="STRING" id="235985.SAMN05414137_16014"/>
<organism evidence="1 2">
    <name type="scientific">Streptacidiphilus jiangxiensis</name>
    <dbReference type="NCBI Taxonomy" id="235985"/>
    <lineage>
        <taxon>Bacteria</taxon>
        <taxon>Bacillati</taxon>
        <taxon>Actinomycetota</taxon>
        <taxon>Actinomycetes</taxon>
        <taxon>Kitasatosporales</taxon>
        <taxon>Streptomycetaceae</taxon>
        <taxon>Streptacidiphilus</taxon>
    </lineage>
</organism>